<protein>
    <submittedName>
        <fullName evidence="2">Uncharacterized protein</fullName>
    </submittedName>
</protein>
<dbReference type="EMBL" id="JAUYVT010000002">
    <property type="protein sequence ID" value="MDP2563700.1"/>
    <property type="molecule type" value="Genomic_DNA"/>
</dbReference>
<feature type="compositionally biased region" description="Polar residues" evidence="1">
    <location>
        <begin position="56"/>
        <end position="67"/>
    </location>
</feature>
<evidence type="ECO:0000313" key="3">
    <source>
        <dbReference type="Proteomes" id="UP001177212"/>
    </source>
</evidence>
<proteinExistence type="predicted"/>
<evidence type="ECO:0000313" key="2">
    <source>
        <dbReference type="EMBL" id="MDP2563700.1"/>
    </source>
</evidence>
<name>A0ABT9FAB3_9GAMM</name>
<dbReference type="Proteomes" id="UP001177212">
    <property type="component" value="Unassembled WGS sequence"/>
</dbReference>
<organism evidence="2 3">
    <name type="scientific">Pseudoalteromonas marina</name>
    <dbReference type="NCBI Taxonomy" id="267375"/>
    <lineage>
        <taxon>Bacteria</taxon>
        <taxon>Pseudomonadati</taxon>
        <taxon>Pseudomonadota</taxon>
        <taxon>Gammaproteobacteria</taxon>
        <taxon>Alteromonadales</taxon>
        <taxon>Pseudoalteromonadaceae</taxon>
        <taxon>Pseudoalteromonas</taxon>
    </lineage>
</organism>
<feature type="compositionally biased region" description="Basic residues" evidence="1">
    <location>
        <begin position="43"/>
        <end position="52"/>
    </location>
</feature>
<comment type="caution">
    <text evidence="2">The sequence shown here is derived from an EMBL/GenBank/DDBJ whole genome shotgun (WGS) entry which is preliminary data.</text>
</comment>
<accession>A0ABT9FAB3</accession>
<dbReference type="RefSeq" id="WP_305471220.1">
    <property type="nucleotide sequence ID" value="NZ_JAUYVT010000002.1"/>
</dbReference>
<reference evidence="2" key="1">
    <citation type="submission" date="2023-07" db="EMBL/GenBank/DDBJ databases">
        <title>Genome content predicts the carbon catabolic preferences of heterotrophic bacteria.</title>
        <authorList>
            <person name="Gralka M."/>
        </authorList>
    </citation>
    <scope>NUCLEOTIDE SEQUENCE</scope>
    <source>
        <strain evidence="2">4G09</strain>
    </source>
</reference>
<sequence length="82" mass="9211">MDIMIPYLGRITRLSLESKGAFHIAGVQSSAASEKVELENKKKRELQKKKKLNGLSDETQPSTQKKSVNQDDDGIEHLDTWA</sequence>
<evidence type="ECO:0000256" key="1">
    <source>
        <dbReference type="SAM" id="MobiDB-lite"/>
    </source>
</evidence>
<feature type="region of interest" description="Disordered" evidence="1">
    <location>
        <begin position="33"/>
        <end position="82"/>
    </location>
</feature>
<gene>
    <name evidence="2" type="ORF">Q8W34_03605</name>
</gene>
<keyword evidence="3" id="KW-1185">Reference proteome</keyword>